<feature type="binding site" evidence="15">
    <location>
        <begin position="85"/>
        <end position="86"/>
    </location>
    <ligand>
        <name>NAD(+)</name>
        <dbReference type="ChEBI" id="CHEBI:57540"/>
    </ligand>
</feature>
<dbReference type="GO" id="GO:0006260">
    <property type="term" value="P:DNA replication"/>
    <property type="evidence" value="ECO:0007669"/>
    <property type="project" value="UniProtKB-KW"/>
</dbReference>
<dbReference type="Gene3D" id="6.20.10.30">
    <property type="match status" value="1"/>
</dbReference>
<feature type="binding site" evidence="15">
    <location>
        <position position="417"/>
    </location>
    <ligand>
        <name>Zn(2+)</name>
        <dbReference type="ChEBI" id="CHEBI:29105"/>
    </ligand>
</feature>
<keyword evidence="12 15" id="KW-0464">Manganese</keyword>
<keyword evidence="8 15" id="KW-0862">Zinc</keyword>
<evidence type="ECO:0000256" key="13">
    <source>
        <dbReference type="ARBA" id="ARBA00034005"/>
    </source>
</evidence>
<dbReference type="InterPro" id="IPR012340">
    <property type="entry name" value="NA-bd_OB-fold"/>
</dbReference>
<evidence type="ECO:0000256" key="9">
    <source>
        <dbReference type="ARBA" id="ARBA00022842"/>
    </source>
</evidence>
<dbReference type="InterPro" id="IPR018239">
    <property type="entry name" value="DNA_ligase_AS"/>
</dbReference>
<keyword evidence="5 15" id="KW-0235">DNA replication</keyword>
<dbReference type="Gene3D" id="2.40.50.140">
    <property type="entry name" value="Nucleic acid-binding proteins"/>
    <property type="match status" value="1"/>
</dbReference>
<evidence type="ECO:0000313" key="18">
    <source>
        <dbReference type="EMBL" id="THF55871.1"/>
    </source>
</evidence>
<proteinExistence type="inferred from homology"/>
<feature type="binding site" evidence="15">
    <location>
        <position position="420"/>
    </location>
    <ligand>
        <name>Zn(2+)</name>
        <dbReference type="ChEBI" id="CHEBI:29105"/>
    </ligand>
</feature>
<evidence type="ECO:0000256" key="10">
    <source>
        <dbReference type="ARBA" id="ARBA00023027"/>
    </source>
</evidence>
<dbReference type="GO" id="GO:0005829">
    <property type="term" value="C:cytosol"/>
    <property type="evidence" value="ECO:0007669"/>
    <property type="project" value="TreeGrafter"/>
</dbReference>
<dbReference type="SUPFAM" id="SSF56091">
    <property type="entry name" value="DNA ligase/mRNA capping enzyme, catalytic domain"/>
    <property type="match status" value="1"/>
</dbReference>
<dbReference type="InterPro" id="IPR004149">
    <property type="entry name" value="Znf_DNAligase_C4"/>
</dbReference>
<dbReference type="FunFam" id="3.30.470.30:FF:000001">
    <property type="entry name" value="DNA ligase"/>
    <property type="match status" value="1"/>
</dbReference>
<dbReference type="SUPFAM" id="SSF47781">
    <property type="entry name" value="RuvA domain 2-like"/>
    <property type="match status" value="1"/>
</dbReference>
<evidence type="ECO:0000256" key="15">
    <source>
        <dbReference type="HAMAP-Rule" id="MF_01588"/>
    </source>
</evidence>
<feature type="binding site" evidence="15">
    <location>
        <position position="122"/>
    </location>
    <ligand>
        <name>NAD(+)</name>
        <dbReference type="ChEBI" id="CHEBI:57540"/>
    </ligand>
</feature>
<dbReference type="SUPFAM" id="SSF50249">
    <property type="entry name" value="Nucleic acid-binding proteins"/>
    <property type="match status" value="1"/>
</dbReference>
<evidence type="ECO:0000256" key="4">
    <source>
        <dbReference type="ARBA" id="ARBA00022598"/>
    </source>
</evidence>
<comment type="similarity">
    <text evidence="14 15">Belongs to the NAD-dependent DNA ligase family. LigA subfamily.</text>
</comment>
<feature type="domain" description="BRCT" evidence="17">
    <location>
        <begin position="708"/>
        <end position="784"/>
    </location>
</feature>
<dbReference type="FunFam" id="3.40.50.10190:FF:000054">
    <property type="entry name" value="DNA ligase"/>
    <property type="match status" value="1"/>
</dbReference>
<dbReference type="SUPFAM" id="SSF52113">
    <property type="entry name" value="BRCT domain"/>
    <property type="match status" value="1"/>
</dbReference>
<feature type="binding site" evidence="15">
    <location>
        <position position="323"/>
    </location>
    <ligand>
        <name>NAD(+)</name>
        <dbReference type="ChEBI" id="CHEBI:57540"/>
    </ligand>
</feature>
<dbReference type="Gene3D" id="1.10.150.20">
    <property type="entry name" value="5' to 3' exonuclease, C-terminal subdomain"/>
    <property type="match status" value="2"/>
</dbReference>
<feature type="binding site" evidence="15">
    <location>
        <begin position="36"/>
        <end position="40"/>
    </location>
    <ligand>
        <name>NAD(+)</name>
        <dbReference type="ChEBI" id="CHEBI:57540"/>
    </ligand>
</feature>
<dbReference type="InterPro" id="IPR010994">
    <property type="entry name" value="RuvA_2-like"/>
</dbReference>
<name>A0A4V6RWZ0_9RHOO</name>
<dbReference type="InterPro" id="IPR013839">
    <property type="entry name" value="DNAligase_adenylation"/>
</dbReference>
<dbReference type="InterPro" id="IPR036420">
    <property type="entry name" value="BRCT_dom_sf"/>
</dbReference>
<comment type="caution">
    <text evidence="15">Lacks conserved residue(s) required for the propagation of feature annotation.</text>
</comment>
<dbReference type="HAMAP" id="MF_01588">
    <property type="entry name" value="DNA_ligase_A"/>
    <property type="match status" value="1"/>
</dbReference>
<feature type="active site" description="N6-AMP-lysine intermediate" evidence="15">
    <location>
        <position position="124"/>
    </location>
</feature>
<dbReference type="InterPro" id="IPR003583">
    <property type="entry name" value="Hlx-hairpin-Hlx_DNA-bd_motif"/>
</dbReference>
<dbReference type="SMART" id="SM00278">
    <property type="entry name" value="HhH1"/>
    <property type="match status" value="4"/>
</dbReference>
<dbReference type="PROSITE" id="PS01055">
    <property type="entry name" value="DNA_LIGASE_N1"/>
    <property type="match status" value="1"/>
</dbReference>
<gene>
    <name evidence="15 18" type="primary">ligA</name>
    <name evidence="18" type="ORF">E6O51_19990</name>
</gene>
<evidence type="ECO:0000256" key="8">
    <source>
        <dbReference type="ARBA" id="ARBA00022833"/>
    </source>
</evidence>
<evidence type="ECO:0000259" key="17">
    <source>
        <dbReference type="PROSITE" id="PS50172"/>
    </source>
</evidence>
<dbReference type="Gene3D" id="3.30.470.30">
    <property type="entry name" value="DNA ligase/mRNA capping enzyme"/>
    <property type="match status" value="1"/>
</dbReference>
<dbReference type="PANTHER" id="PTHR23389:SF9">
    <property type="entry name" value="DNA LIGASE"/>
    <property type="match status" value="1"/>
</dbReference>
<dbReference type="Proteomes" id="UP000307956">
    <property type="component" value="Unassembled WGS sequence"/>
</dbReference>
<evidence type="ECO:0000256" key="6">
    <source>
        <dbReference type="ARBA" id="ARBA00022723"/>
    </source>
</evidence>
<dbReference type="GO" id="GO:0003677">
    <property type="term" value="F:DNA binding"/>
    <property type="evidence" value="ECO:0007669"/>
    <property type="project" value="InterPro"/>
</dbReference>
<dbReference type="CDD" id="cd17748">
    <property type="entry name" value="BRCT_DNA_ligase_like"/>
    <property type="match status" value="1"/>
</dbReference>
<dbReference type="EC" id="6.5.1.2" evidence="2 15"/>
<comment type="caution">
    <text evidence="18">The sequence shown here is derived from an EMBL/GenBank/DDBJ whole genome shotgun (WGS) entry which is preliminary data.</text>
</comment>
<dbReference type="SMART" id="SM00292">
    <property type="entry name" value="BRCT"/>
    <property type="match status" value="1"/>
</dbReference>
<keyword evidence="4 15" id="KW-0436">Ligase</keyword>
<comment type="function">
    <text evidence="1 15">DNA ligase that catalyzes the formation of phosphodiester linkages between 5'-phosphoryl and 3'-hydroxyl groups in double-stranded DNA using NAD as a coenzyme and as the energy source for the reaction. It is essential for DNA replication and repair of damaged DNA.</text>
</comment>
<dbReference type="FunFam" id="1.10.150.20:FF:000007">
    <property type="entry name" value="DNA ligase"/>
    <property type="match status" value="1"/>
</dbReference>
<evidence type="ECO:0000313" key="19">
    <source>
        <dbReference type="Proteomes" id="UP000307956"/>
    </source>
</evidence>
<protein>
    <recommendedName>
        <fullName evidence="3 15">DNA ligase</fullName>
        <ecNumber evidence="2 15">6.5.1.2</ecNumber>
    </recommendedName>
    <alternativeName>
        <fullName evidence="15">Polydeoxyribonucleotide synthase [NAD(+)]</fullName>
    </alternativeName>
</protein>
<evidence type="ECO:0000256" key="1">
    <source>
        <dbReference type="ARBA" id="ARBA00004067"/>
    </source>
</evidence>
<dbReference type="PANTHER" id="PTHR23389">
    <property type="entry name" value="CHROMOSOME TRANSMISSION FIDELITY FACTOR 18"/>
    <property type="match status" value="1"/>
</dbReference>
<dbReference type="CDD" id="cd00114">
    <property type="entry name" value="LIGANc"/>
    <property type="match status" value="1"/>
</dbReference>
<evidence type="ECO:0000256" key="14">
    <source>
        <dbReference type="ARBA" id="ARBA00060881"/>
    </source>
</evidence>
<organism evidence="18 19">
    <name type="scientific">Pseudothauera rhizosphaerae</name>
    <dbReference type="NCBI Taxonomy" id="2565932"/>
    <lineage>
        <taxon>Bacteria</taxon>
        <taxon>Pseudomonadati</taxon>
        <taxon>Pseudomonadota</taxon>
        <taxon>Betaproteobacteria</taxon>
        <taxon>Rhodocyclales</taxon>
        <taxon>Zoogloeaceae</taxon>
        <taxon>Pseudothauera</taxon>
    </lineage>
</organism>
<feature type="binding site" evidence="15">
    <location>
        <position position="145"/>
    </location>
    <ligand>
        <name>NAD(+)</name>
        <dbReference type="ChEBI" id="CHEBI:57540"/>
    </ligand>
</feature>
<comment type="catalytic activity">
    <reaction evidence="13 15 16">
        <text>NAD(+) + (deoxyribonucleotide)n-3'-hydroxyl + 5'-phospho-(deoxyribonucleotide)m = (deoxyribonucleotide)n+m + AMP + beta-nicotinamide D-nucleotide.</text>
        <dbReference type="EC" id="6.5.1.2"/>
    </reaction>
</comment>
<dbReference type="PIRSF" id="PIRSF001604">
    <property type="entry name" value="LigA"/>
    <property type="match status" value="1"/>
</dbReference>
<keyword evidence="19" id="KW-1185">Reference proteome</keyword>
<dbReference type="FunFam" id="2.40.50.140:FF:000012">
    <property type="entry name" value="DNA ligase"/>
    <property type="match status" value="1"/>
</dbReference>
<dbReference type="Gene3D" id="1.10.287.610">
    <property type="entry name" value="Helix hairpin bin"/>
    <property type="match status" value="1"/>
</dbReference>
<dbReference type="SMART" id="SM00532">
    <property type="entry name" value="LIGANc"/>
    <property type="match status" value="1"/>
</dbReference>
<dbReference type="Pfam" id="PF00533">
    <property type="entry name" value="BRCT"/>
    <property type="match status" value="1"/>
</dbReference>
<dbReference type="NCBIfam" id="NF005932">
    <property type="entry name" value="PRK07956.1"/>
    <property type="match status" value="1"/>
</dbReference>
<sequence>MMAAPQDPAGRAAWLRAEIRRHDHAYYVLDAPTIPDAEYDRLFRELEALEAAHPELATPDSPTKRVGGAPLPELVPVRHAVPMLSIRTETDTTAQGVRNFDARVRNALGLEPADPPVEYFGELKFDGLAMSLRYENGVLVRAATRGDGETGEDVTHNVRTIRQIPLQLAGAAPAILEIRGEIYMRRDDFEALNERQRAAGEKVFVNPRNAAAGAVRQLDPKIAARRPLSFFAYGIGEYDQGFEVPDTQAGLLERFAGFGVPVCEHRTVSSGPDGLIAFHARIAALRGELPYDIDGVVYKVNHADLQRQLGFVTREPRWAVAHKYPAQEEITRLLAIEVQVGRTGALTPVARLEPVFVGGVTVTNATLHNQDEIERKDVRVGDLVIVRRAGDVIPEVVGPVLERRPPGLQPFGMPENCPVCGAQAVKISADDAVLRCSGGLSCGAQRKQAIIHFASRRAVYIEGLGDKLVEQLVDRGRARNPADLYRLGMADLIDMERMGETSSAKLLAMIQASRGVSLERLIFAIGIPGIGETTAKALARFYGSLDALQQATLPSLLLVPDVGLLTARAIHAFFAAEHNREVLAQLLDPEYGIEPPTAARAPVRLAPEAVLAVLKPIEIDPHHGTVVQKSDRLGKTGEGRVAACHPTLETLLDPAYSAGRLADEAGIGTDQAQAALQRLRSDAARALFAECARLGIRIGAEEGAGEARGGGALDGRTFVLTGTLPGLSREAAKALIEAAGGKVSGSVSKKTDYVVAGAEAGSKLDKAQELGVAILDEDGLRRLLATAGEAAPQQGELSL</sequence>
<keyword evidence="6 15" id="KW-0479">Metal-binding</keyword>
<evidence type="ECO:0000256" key="7">
    <source>
        <dbReference type="ARBA" id="ARBA00022763"/>
    </source>
</evidence>
<evidence type="ECO:0000256" key="5">
    <source>
        <dbReference type="ARBA" id="ARBA00022705"/>
    </source>
</evidence>
<dbReference type="GO" id="GO:0006281">
    <property type="term" value="P:DNA repair"/>
    <property type="evidence" value="ECO:0007669"/>
    <property type="project" value="UniProtKB-KW"/>
</dbReference>
<dbReference type="Gene3D" id="3.40.50.10190">
    <property type="entry name" value="BRCT domain"/>
    <property type="match status" value="1"/>
</dbReference>
<dbReference type="PROSITE" id="PS01056">
    <property type="entry name" value="DNA_LIGASE_N2"/>
    <property type="match status" value="1"/>
</dbReference>
<evidence type="ECO:0000256" key="2">
    <source>
        <dbReference type="ARBA" id="ARBA00012722"/>
    </source>
</evidence>
<feature type="binding site" evidence="15">
    <location>
        <position position="181"/>
    </location>
    <ligand>
        <name>NAD(+)</name>
        <dbReference type="ChEBI" id="CHEBI:57540"/>
    </ligand>
</feature>
<evidence type="ECO:0000256" key="3">
    <source>
        <dbReference type="ARBA" id="ARBA00013308"/>
    </source>
</evidence>
<dbReference type="Pfam" id="PF01653">
    <property type="entry name" value="DNA_ligase_aden"/>
    <property type="match status" value="1"/>
</dbReference>
<evidence type="ECO:0000256" key="12">
    <source>
        <dbReference type="ARBA" id="ARBA00023211"/>
    </source>
</evidence>
<dbReference type="RefSeq" id="WP_136386787.1">
    <property type="nucleotide sequence ID" value="NZ_SSOD01000022.1"/>
</dbReference>
<dbReference type="GO" id="GO:0046872">
    <property type="term" value="F:metal ion binding"/>
    <property type="evidence" value="ECO:0007669"/>
    <property type="project" value="UniProtKB-KW"/>
</dbReference>
<dbReference type="Pfam" id="PF03120">
    <property type="entry name" value="OB_DNA_ligase"/>
    <property type="match status" value="1"/>
</dbReference>
<dbReference type="InterPro" id="IPR013840">
    <property type="entry name" value="DNAligase_N"/>
</dbReference>
<reference evidence="18 19" key="1">
    <citation type="submission" date="2019-04" db="EMBL/GenBank/DDBJ databases">
        <title>Azoarcus rhizosphaerae sp. nov. isolated from rhizosphere of Ficus religiosa.</title>
        <authorList>
            <person name="Lin S.-Y."/>
            <person name="Hameed A."/>
            <person name="Hsu Y.-H."/>
            <person name="Young C.-C."/>
        </authorList>
    </citation>
    <scope>NUCLEOTIDE SEQUENCE [LARGE SCALE GENOMIC DNA]</scope>
    <source>
        <strain evidence="18 19">CC-YHH848</strain>
    </source>
</reference>
<feature type="binding site" evidence="15">
    <location>
        <position position="299"/>
    </location>
    <ligand>
        <name>NAD(+)</name>
        <dbReference type="ChEBI" id="CHEBI:57540"/>
    </ligand>
</feature>
<keyword evidence="7 15" id="KW-0227">DNA damage</keyword>
<keyword evidence="11 15" id="KW-0234">DNA repair</keyword>
<comment type="cofactor">
    <cofactor evidence="15">
        <name>Mg(2+)</name>
        <dbReference type="ChEBI" id="CHEBI:18420"/>
    </cofactor>
    <cofactor evidence="15">
        <name>Mn(2+)</name>
        <dbReference type="ChEBI" id="CHEBI:29035"/>
    </cofactor>
</comment>
<dbReference type="EMBL" id="SSOD01000022">
    <property type="protein sequence ID" value="THF55871.1"/>
    <property type="molecule type" value="Genomic_DNA"/>
</dbReference>
<keyword evidence="9 15" id="KW-0460">Magnesium</keyword>
<dbReference type="InterPro" id="IPR001357">
    <property type="entry name" value="BRCT_dom"/>
</dbReference>
<dbReference type="InterPro" id="IPR033136">
    <property type="entry name" value="DNA_ligase_CS"/>
</dbReference>
<dbReference type="PROSITE" id="PS50172">
    <property type="entry name" value="BRCT"/>
    <property type="match status" value="1"/>
</dbReference>
<evidence type="ECO:0000256" key="16">
    <source>
        <dbReference type="RuleBase" id="RU000618"/>
    </source>
</evidence>
<dbReference type="NCBIfam" id="TIGR00575">
    <property type="entry name" value="dnlj"/>
    <property type="match status" value="1"/>
</dbReference>
<evidence type="ECO:0000256" key="11">
    <source>
        <dbReference type="ARBA" id="ARBA00023204"/>
    </source>
</evidence>
<dbReference type="FunFam" id="1.10.287.610:FF:000002">
    <property type="entry name" value="DNA ligase"/>
    <property type="match status" value="1"/>
</dbReference>
<dbReference type="InterPro" id="IPR041663">
    <property type="entry name" value="DisA/LigA_HHH"/>
</dbReference>
<dbReference type="GO" id="GO:0003911">
    <property type="term" value="F:DNA ligase (NAD+) activity"/>
    <property type="evidence" value="ECO:0007669"/>
    <property type="project" value="UniProtKB-UniRule"/>
</dbReference>
<dbReference type="InterPro" id="IPR004150">
    <property type="entry name" value="NAD_DNA_ligase_OB"/>
</dbReference>
<dbReference type="AlphaFoldDB" id="A0A4V6RWZ0"/>
<dbReference type="Pfam" id="PF03119">
    <property type="entry name" value="DNA_ligase_ZBD"/>
    <property type="match status" value="1"/>
</dbReference>
<keyword evidence="10 15" id="KW-0520">NAD</keyword>
<dbReference type="InterPro" id="IPR001679">
    <property type="entry name" value="DNA_ligase"/>
</dbReference>
<accession>A0A4V6RWZ0</accession>
<dbReference type="Pfam" id="PF12826">
    <property type="entry name" value="HHH_2"/>
    <property type="match status" value="1"/>
</dbReference>
<feature type="binding site" evidence="15">
    <location>
        <position position="442"/>
    </location>
    <ligand>
        <name>Zn(2+)</name>
        <dbReference type="ChEBI" id="CHEBI:29105"/>
    </ligand>
</feature>
<dbReference type="OrthoDB" id="9759736at2"/>